<dbReference type="GO" id="GO:0005524">
    <property type="term" value="F:ATP binding"/>
    <property type="evidence" value="ECO:0007669"/>
    <property type="project" value="UniProtKB-KW"/>
</dbReference>
<keyword evidence="6" id="KW-1185">Reference proteome</keyword>
<evidence type="ECO:0000259" key="4">
    <source>
        <dbReference type="PROSITE" id="PS51459"/>
    </source>
</evidence>
<dbReference type="SUPFAM" id="SSF140931">
    <property type="entry name" value="Fic-like"/>
    <property type="match status" value="1"/>
</dbReference>
<dbReference type="PROSITE" id="PS51459">
    <property type="entry name" value="FIDO"/>
    <property type="match status" value="1"/>
</dbReference>
<feature type="binding site" evidence="1">
    <location>
        <position position="253"/>
    </location>
    <ligand>
        <name>ATP</name>
        <dbReference type="ChEBI" id="CHEBI:30616"/>
    </ligand>
</feature>
<feature type="active site" evidence="2">
    <location>
        <position position="211"/>
    </location>
</feature>
<gene>
    <name evidence="5" type="ORF">CJ205_05630</name>
</gene>
<dbReference type="EMBL" id="PNHE01000022">
    <property type="protein sequence ID" value="PMC58169.1"/>
    <property type="molecule type" value="Genomic_DNA"/>
</dbReference>
<evidence type="ECO:0000313" key="5">
    <source>
        <dbReference type="EMBL" id="PMC58169.1"/>
    </source>
</evidence>
<dbReference type="Pfam" id="PF02661">
    <property type="entry name" value="Fic"/>
    <property type="match status" value="1"/>
</dbReference>
<evidence type="ECO:0000313" key="6">
    <source>
        <dbReference type="Proteomes" id="UP000235682"/>
    </source>
</evidence>
<evidence type="ECO:0000256" key="3">
    <source>
        <dbReference type="PIRSR" id="PIRSR640198-2"/>
    </source>
</evidence>
<dbReference type="InterPro" id="IPR003812">
    <property type="entry name" value="Fido"/>
</dbReference>
<dbReference type="InterPro" id="IPR026287">
    <property type="entry name" value="SoFic-like"/>
</dbReference>
<feature type="binding site" evidence="1">
    <location>
        <position position="211"/>
    </location>
    <ligand>
        <name>ATP</name>
        <dbReference type="ChEBI" id="CHEBI:30616"/>
    </ligand>
</feature>
<keyword evidence="1" id="KW-0067">ATP-binding</keyword>
<sequence length="373" mass="42776">MLRGVSKLPVSIKLDDALKIYKKLARVNKKMGKLDILIKKTIINQSLITLLSYNESVQSTRIEGTQVTFHEVLENKEKESLTWQQKEVLNYHKAIQYGFKEIDNGGVISTKLLKQLHNILMEGAKGTTSSGGEFRRVQNFIGPDSDIKNASYIPIGANEIDEYMTNLEYFINGQSHSTLDYEDDEEKEILSYDADSLLRIAISHAQFESIHPFLDGNGRLGRILIVLMAVKEEVLSAPIFFVSEELERERMRYYNSLNATRGEEPNWQIWLEFFLNASERMADSLIGKLTRAEDIAMRGLNKCKTENQKRTWLATFEEPVVTAAKMAQYLEVHSSTARNALDFLVSQGLLEKDLSAKRNIKYYNYDLIREIQK</sequence>
<dbReference type="InterPro" id="IPR040198">
    <property type="entry name" value="Fido_containing"/>
</dbReference>
<feature type="binding site" evidence="3">
    <location>
        <begin position="253"/>
        <end position="254"/>
    </location>
    <ligand>
        <name>ATP</name>
        <dbReference type="ChEBI" id="CHEBI:30616"/>
    </ligand>
</feature>
<feature type="binding site" evidence="1">
    <location>
        <position position="63"/>
    </location>
    <ligand>
        <name>ATP</name>
        <dbReference type="ChEBI" id="CHEBI:30616"/>
    </ligand>
</feature>
<dbReference type="AlphaFoldDB" id="A0A1G8KM64"/>
<protein>
    <submittedName>
        <fullName evidence="5">Fic family protein</fullName>
    </submittedName>
</protein>
<feature type="binding site" evidence="1">
    <location>
        <begin position="216"/>
        <end position="222"/>
    </location>
    <ligand>
        <name>ATP</name>
        <dbReference type="ChEBI" id="CHEBI:30616"/>
    </ligand>
</feature>
<comment type="caution">
    <text evidence="5">The sequence shown here is derived from an EMBL/GenBank/DDBJ whole genome shotgun (WGS) entry which is preliminary data.</text>
</comment>
<dbReference type="InterPro" id="IPR036597">
    <property type="entry name" value="Fido-like_dom_sf"/>
</dbReference>
<dbReference type="Gene3D" id="1.10.3290.10">
    <property type="entry name" value="Fido-like domain"/>
    <property type="match status" value="1"/>
</dbReference>
<dbReference type="RefSeq" id="WP_092084787.1">
    <property type="nucleotide sequence ID" value="NZ_FNEL01000012.1"/>
</dbReference>
<name>A0A1G8KM64_9LACT</name>
<feature type="domain" description="Fido" evidence="4">
    <location>
        <begin position="108"/>
        <end position="276"/>
    </location>
</feature>
<keyword evidence="1" id="KW-0547">Nucleotide-binding</keyword>
<dbReference type="Pfam" id="PF13784">
    <property type="entry name" value="Fic_N"/>
    <property type="match status" value="1"/>
</dbReference>
<dbReference type="PIRSF" id="PIRSF038925">
    <property type="entry name" value="AMP-prot_trans"/>
    <property type="match status" value="1"/>
</dbReference>
<dbReference type="STRING" id="84521.SAMN04487994_101223"/>
<dbReference type="InterPro" id="IPR025758">
    <property type="entry name" value="Fic/DOC_N"/>
</dbReference>
<dbReference type="PANTHER" id="PTHR13504">
    <property type="entry name" value="FIDO DOMAIN-CONTAINING PROTEIN DDB_G0283145"/>
    <property type="match status" value="1"/>
</dbReference>
<dbReference type="Proteomes" id="UP000235682">
    <property type="component" value="Unassembled WGS sequence"/>
</dbReference>
<organism evidence="5 6">
    <name type="scientific">Dolosicoccus paucivorans</name>
    <dbReference type="NCBI Taxonomy" id="84521"/>
    <lineage>
        <taxon>Bacteria</taxon>
        <taxon>Bacillati</taxon>
        <taxon>Bacillota</taxon>
        <taxon>Bacilli</taxon>
        <taxon>Lactobacillales</taxon>
        <taxon>Aerococcaceae</taxon>
        <taxon>Dolosicoccus</taxon>
    </lineage>
</organism>
<reference evidence="5 6" key="1">
    <citation type="submission" date="2017-09" db="EMBL/GenBank/DDBJ databases">
        <title>Bacterial strain isolated from the female urinary microbiota.</title>
        <authorList>
            <person name="Thomas-White K."/>
            <person name="Kumar N."/>
            <person name="Forster S."/>
            <person name="Putonti C."/>
            <person name="Lawley T."/>
            <person name="Wolfe A.J."/>
        </authorList>
    </citation>
    <scope>NUCLEOTIDE SEQUENCE [LARGE SCALE GENOMIC DNA]</scope>
    <source>
        <strain evidence="5 6">UMB0852</strain>
    </source>
</reference>
<proteinExistence type="predicted"/>
<evidence type="ECO:0000256" key="2">
    <source>
        <dbReference type="PIRSR" id="PIRSR640198-1"/>
    </source>
</evidence>
<evidence type="ECO:0000256" key="1">
    <source>
        <dbReference type="PIRSR" id="PIRSR038925-1"/>
    </source>
</evidence>
<dbReference type="PANTHER" id="PTHR13504:SF38">
    <property type="entry name" value="FIDO DOMAIN-CONTAINING PROTEIN"/>
    <property type="match status" value="1"/>
</dbReference>
<accession>A0A1G8KM64</accession>
<feature type="binding site" evidence="3">
    <location>
        <begin position="215"/>
        <end position="222"/>
    </location>
    <ligand>
        <name>ATP</name>
        <dbReference type="ChEBI" id="CHEBI:30616"/>
    </ligand>
</feature>